<reference evidence="1" key="1">
    <citation type="submission" date="2019-08" db="EMBL/GenBank/DDBJ databases">
        <authorList>
            <person name="Kucharzyk K."/>
            <person name="Murdoch R.W."/>
            <person name="Higgins S."/>
            <person name="Loffler F."/>
        </authorList>
    </citation>
    <scope>NUCLEOTIDE SEQUENCE</scope>
</reference>
<accession>A0A645IUQ4</accession>
<organism evidence="1">
    <name type="scientific">bioreactor metagenome</name>
    <dbReference type="NCBI Taxonomy" id="1076179"/>
    <lineage>
        <taxon>unclassified sequences</taxon>
        <taxon>metagenomes</taxon>
        <taxon>ecological metagenomes</taxon>
    </lineage>
</organism>
<comment type="caution">
    <text evidence="1">The sequence shown here is derived from an EMBL/GenBank/DDBJ whole genome shotgun (WGS) entry which is preliminary data.</text>
</comment>
<gene>
    <name evidence="1" type="ORF">SDC9_199778</name>
</gene>
<name>A0A645IUQ4_9ZZZZ</name>
<dbReference type="EMBL" id="VSSQ01117921">
    <property type="protein sequence ID" value="MPN52124.1"/>
    <property type="molecule type" value="Genomic_DNA"/>
</dbReference>
<proteinExistence type="predicted"/>
<evidence type="ECO:0000313" key="1">
    <source>
        <dbReference type="EMBL" id="MPN52124.1"/>
    </source>
</evidence>
<dbReference type="AlphaFoldDB" id="A0A645IUQ4"/>
<sequence>MGHHQEADGVHLQLARQRDVLLGDVGLGAVGGDTDGVHPEIARHLQVIDGADARQQQRRDLGLLHLGNHRAEIFLVGVRREAVIDRRAAEAVAVGDFDQRNAGGVETGGDADHLVEAHQVTLGMHAVAQRHVVQGDVLFGHGGVLLQAACRERRPASISSANISAVRAPAAVMMSRLPAYLGR</sequence>
<protein>
    <submittedName>
        <fullName evidence="1">Uncharacterized protein</fullName>
    </submittedName>
</protein>